<dbReference type="Pfam" id="PF13241">
    <property type="entry name" value="NAD_binding_7"/>
    <property type="match status" value="1"/>
</dbReference>
<comment type="pathway">
    <text evidence="1">Porphyrin-containing compound metabolism; siroheme biosynthesis; sirohydrochlorin from precorrin-2: step 1/1.</text>
</comment>
<dbReference type="RefSeq" id="WP_111148466.1">
    <property type="nucleotide sequence ID" value="NZ_QKRB01000054.1"/>
</dbReference>
<dbReference type="PANTHER" id="PTHR35330:SF1">
    <property type="entry name" value="SIROHEME BIOSYNTHESIS PROTEIN MET8"/>
    <property type="match status" value="1"/>
</dbReference>
<dbReference type="SUPFAM" id="SSF75615">
    <property type="entry name" value="Siroheme synthase middle domains-like"/>
    <property type="match status" value="1"/>
</dbReference>
<evidence type="ECO:0000313" key="8">
    <source>
        <dbReference type="Proteomes" id="UP000249522"/>
    </source>
</evidence>
<dbReference type="Proteomes" id="UP000249522">
    <property type="component" value="Unassembled WGS sequence"/>
</dbReference>
<reference evidence="7 8" key="1">
    <citation type="submission" date="2018-06" db="EMBL/GenBank/DDBJ databases">
        <title>Paenibacillus imtechensis sp. nov.</title>
        <authorList>
            <person name="Pinnaka A.K."/>
            <person name="Singh H."/>
            <person name="Kaur M."/>
        </authorList>
    </citation>
    <scope>NUCLEOTIDE SEQUENCE [LARGE SCALE GENOMIC DNA]</scope>
    <source>
        <strain evidence="7 8">SMB1</strain>
    </source>
</reference>
<dbReference type="NCBIfam" id="TIGR01470">
    <property type="entry name" value="cysG_Nterm"/>
    <property type="match status" value="1"/>
</dbReference>
<dbReference type="GO" id="GO:0004325">
    <property type="term" value="F:ferrochelatase activity"/>
    <property type="evidence" value="ECO:0007669"/>
    <property type="project" value="InterPro"/>
</dbReference>
<dbReference type="InterPro" id="IPR036291">
    <property type="entry name" value="NAD(P)-bd_dom_sf"/>
</dbReference>
<keyword evidence="5" id="KW-0627">Porphyrin biosynthesis</keyword>
<dbReference type="InterPro" id="IPR042518">
    <property type="entry name" value="SirC_C"/>
</dbReference>
<evidence type="ECO:0000256" key="1">
    <source>
        <dbReference type="ARBA" id="ARBA00005010"/>
    </source>
</evidence>
<dbReference type="InterPro" id="IPR006367">
    <property type="entry name" value="Sirohaem_synthase_N"/>
</dbReference>
<gene>
    <name evidence="7" type="ORF">DNH61_19305</name>
</gene>
<dbReference type="Gene3D" id="1.10.8.610">
    <property type="entry name" value="SirC, precorrin-2 dehydrogenase, C-terminal helical domain-like"/>
    <property type="match status" value="1"/>
</dbReference>
<protein>
    <recommendedName>
        <fullName evidence="2">precorrin-2 dehydrogenase</fullName>
        <ecNumber evidence="2">1.3.1.76</ecNumber>
    </recommendedName>
</protein>
<dbReference type="GO" id="GO:0019354">
    <property type="term" value="P:siroheme biosynthetic process"/>
    <property type="evidence" value="ECO:0007669"/>
    <property type="project" value="UniProtKB-UniPathway"/>
</dbReference>
<evidence type="ECO:0000256" key="4">
    <source>
        <dbReference type="ARBA" id="ARBA00023027"/>
    </source>
</evidence>
<accession>A0A2W1L421</accession>
<dbReference type="PANTHER" id="PTHR35330">
    <property type="entry name" value="SIROHEME BIOSYNTHESIS PROTEIN MET8"/>
    <property type="match status" value="1"/>
</dbReference>
<dbReference type="AlphaFoldDB" id="A0A2W1L421"/>
<comment type="caution">
    <text evidence="7">The sequence shown here is derived from an EMBL/GenBank/DDBJ whole genome shotgun (WGS) entry which is preliminary data.</text>
</comment>
<evidence type="ECO:0000256" key="6">
    <source>
        <dbReference type="ARBA" id="ARBA00047561"/>
    </source>
</evidence>
<organism evidence="7 8">
    <name type="scientific">Paenibacillus sambharensis</name>
    <dbReference type="NCBI Taxonomy" id="1803190"/>
    <lineage>
        <taxon>Bacteria</taxon>
        <taxon>Bacillati</taxon>
        <taxon>Bacillota</taxon>
        <taxon>Bacilli</taxon>
        <taxon>Bacillales</taxon>
        <taxon>Paenibacillaceae</taxon>
        <taxon>Paenibacillus</taxon>
    </lineage>
</organism>
<dbReference type="EC" id="1.3.1.76" evidence="2"/>
<evidence type="ECO:0000256" key="2">
    <source>
        <dbReference type="ARBA" id="ARBA00012400"/>
    </source>
</evidence>
<dbReference type="GO" id="GO:0043115">
    <property type="term" value="F:precorrin-2 dehydrogenase activity"/>
    <property type="evidence" value="ECO:0007669"/>
    <property type="project" value="UniProtKB-EC"/>
</dbReference>
<comment type="catalytic activity">
    <reaction evidence="6">
        <text>precorrin-2 + NAD(+) = sirohydrochlorin + NADH + 2 H(+)</text>
        <dbReference type="Rhea" id="RHEA:15613"/>
        <dbReference type="ChEBI" id="CHEBI:15378"/>
        <dbReference type="ChEBI" id="CHEBI:57540"/>
        <dbReference type="ChEBI" id="CHEBI:57945"/>
        <dbReference type="ChEBI" id="CHEBI:58351"/>
        <dbReference type="ChEBI" id="CHEBI:58827"/>
        <dbReference type="EC" id="1.3.1.76"/>
    </reaction>
</comment>
<dbReference type="UniPathway" id="UPA00262">
    <property type="reaction ID" value="UER00222"/>
</dbReference>
<proteinExistence type="predicted"/>
<keyword evidence="3" id="KW-0560">Oxidoreductase</keyword>
<evidence type="ECO:0000256" key="5">
    <source>
        <dbReference type="ARBA" id="ARBA00023244"/>
    </source>
</evidence>
<keyword evidence="4" id="KW-0520">NAD</keyword>
<keyword evidence="8" id="KW-1185">Reference proteome</keyword>
<dbReference type="SUPFAM" id="SSF51735">
    <property type="entry name" value="NAD(P)-binding Rossmann-fold domains"/>
    <property type="match status" value="1"/>
</dbReference>
<evidence type="ECO:0000256" key="3">
    <source>
        <dbReference type="ARBA" id="ARBA00023002"/>
    </source>
</evidence>
<evidence type="ECO:0000313" key="7">
    <source>
        <dbReference type="EMBL" id="PZD94106.1"/>
    </source>
</evidence>
<sequence>MVRYYPVMLMVEGARCIVIGGGPVAERKVHGLLEAGAEVVVVSPAVTAGLDNLAAGGFIHCCKREYREQDLEHAALVFAASGDRAVNREVAEAAKRRAIPCTVADKPLEGDFVTPSVVRRGDLVIAVTASGSSPALAARVARELEECYGREYEDFTAWLGRLRMMAAAELKDSSLRHAVLRRAVHMMGTDWRLDTDEERIRERLYMIKSQLEGGMDDDRRSE</sequence>
<dbReference type="Gene3D" id="3.40.50.720">
    <property type="entry name" value="NAD(P)-binding Rossmann-like Domain"/>
    <property type="match status" value="1"/>
</dbReference>
<name>A0A2W1L421_9BACL</name>
<dbReference type="InterPro" id="IPR028161">
    <property type="entry name" value="Met8-like"/>
</dbReference>
<dbReference type="EMBL" id="QKRB01000054">
    <property type="protein sequence ID" value="PZD94106.1"/>
    <property type="molecule type" value="Genomic_DNA"/>
</dbReference>
<dbReference type="OrthoDB" id="9773765at2"/>